<comment type="subcellular location">
    <subcellularLocation>
        <location evidence="1">Cell membrane</location>
        <topology evidence="1">Multi-pass membrane protein</topology>
    </subcellularLocation>
</comment>
<dbReference type="PANTHER" id="PTHR30472">
    <property type="entry name" value="FERRIC ENTEROBACTIN TRANSPORT SYSTEM PERMEASE PROTEIN"/>
    <property type="match status" value="1"/>
</dbReference>
<evidence type="ECO:0000313" key="8">
    <source>
        <dbReference type="EMBL" id="QCI86456.1"/>
    </source>
</evidence>
<dbReference type="GO" id="GO:0022857">
    <property type="term" value="F:transmembrane transporter activity"/>
    <property type="evidence" value="ECO:0007669"/>
    <property type="project" value="InterPro"/>
</dbReference>
<dbReference type="AlphaFoldDB" id="A0A4D7CX44"/>
<evidence type="ECO:0000256" key="7">
    <source>
        <dbReference type="ARBA" id="ARBA00023136"/>
    </source>
</evidence>
<evidence type="ECO:0000313" key="9">
    <source>
        <dbReference type="Proteomes" id="UP000298615"/>
    </source>
</evidence>
<organism evidence="8 9">
    <name type="scientific">Vagococcus zengguangii</name>
    <dbReference type="NCBI Taxonomy" id="2571750"/>
    <lineage>
        <taxon>Bacteria</taxon>
        <taxon>Bacillati</taxon>
        <taxon>Bacillota</taxon>
        <taxon>Bacilli</taxon>
        <taxon>Lactobacillales</taxon>
        <taxon>Enterococcaceae</taxon>
        <taxon>Vagococcus</taxon>
    </lineage>
</organism>
<dbReference type="CDD" id="cd06550">
    <property type="entry name" value="TM_ABC_iron-siderophores_like"/>
    <property type="match status" value="1"/>
</dbReference>
<dbReference type="EMBL" id="CP039712">
    <property type="protein sequence ID" value="QCI86456.1"/>
    <property type="molecule type" value="Genomic_DNA"/>
</dbReference>
<dbReference type="SUPFAM" id="SSF81345">
    <property type="entry name" value="ABC transporter involved in vitamin B12 uptake, BtuC"/>
    <property type="match status" value="1"/>
</dbReference>
<protein>
    <submittedName>
        <fullName evidence="8">ABC transporter permease</fullName>
    </submittedName>
</protein>
<reference evidence="8 9" key="1">
    <citation type="submission" date="2019-04" db="EMBL/GenBank/DDBJ databases">
        <title>Vagococcus sp. nov., isolated from faeces of yaks (Bos grunniens).</title>
        <authorList>
            <person name="Ge Y."/>
        </authorList>
    </citation>
    <scope>NUCLEOTIDE SEQUENCE [LARGE SCALE GENOMIC DNA]</scope>
    <source>
        <strain evidence="8 9">MN-17</strain>
    </source>
</reference>
<dbReference type="InterPro" id="IPR037294">
    <property type="entry name" value="ABC_BtuC-like"/>
</dbReference>
<keyword evidence="3" id="KW-0813">Transport</keyword>
<dbReference type="Gene3D" id="1.10.3470.10">
    <property type="entry name" value="ABC transporter involved in vitamin B12 uptake, BtuC"/>
    <property type="match status" value="1"/>
</dbReference>
<dbReference type="GO" id="GO:0033214">
    <property type="term" value="P:siderophore-iron import into cell"/>
    <property type="evidence" value="ECO:0007669"/>
    <property type="project" value="TreeGrafter"/>
</dbReference>
<accession>A0A4D7CX44</accession>
<dbReference type="GO" id="GO:0005886">
    <property type="term" value="C:plasma membrane"/>
    <property type="evidence" value="ECO:0007669"/>
    <property type="project" value="UniProtKB-SubCell"/>
</dbReference>
<dbReference type="KEGG" id="vao:FA707_05515"/>
<keyword evidence="6" id="KW-1133">Transmembrane helix</keyword>
<keyword evidence="9" id="KW-1185">Reference proteome</keyword>
<evidence type="ECO:0000256" key="2">
    <source>
        <dbReference type="ARBA" id="ARBA00007935"/>
    </source>
</evidence>
<comment type="similarity">
    <text evidence="2">Belongs to the binding-protein-dependent transport system permease family. FecCD subfamily.</text>
</comment>
<keyword evidence="7" id="KW-0472">Membrane</keyword>
<dbReference type="PANTHER" id="PTHR30472:SF27">
    <property type="entry name" value="PETROBACTIN IMPORT SYSTEM PERMEASE PROTEIN YCLN"/>
    <property type="match status" value="1"/>
</dbReference>
<evidence type="ECO:0000256" key="3">
    <source>
        <dbReference type="ARBA" id="ARBA00022448"/>
    </source>
</evidence>
<name>A0A4D7CX44_9ENTE</name>
<dbReference type="InterPro" id="IPR000522">
    <property type="entry name" value="ABC_transptr_permease_BtuC"/>
</dbReference>
<dbReference type="OrthoDB" id="9811975at2"/>
<evidence type="ECO:0000256" key="4">
    <source>
        <dbReference type="ARBA" id="ARBA00022475"/>
    </source>
</evidence>
<proteinExistence type="inferred from homology"/>
<keyword evidence="5" id="KW-0812">Transmembrane</keyword>
<sequence length="334" mass="36624">MIVESENHSQLEKGGRSLKRYLLPFFFLLLVITSLFIGVQSIPINEVFHLNETQKLVLWSTRVPRTVSLVIAGATASVCGLIMQHLTQNKFVSPTTAGTMDSARFGILIAMIFFPNSSSMIRSLVAFVFAFIGTVIFVQLINRLPQRSNVMVPLIGMMFGNIIGSIVSFFAYQLEIIQNMSSWLQGNFSTITRNGYELIYLSVPLLIIASFYAYQFTLAGMGKDIATSVGLNYHVIQTFGLIIVALASSVLLVTVGNLPFLGIVIPNLVSLYAGDQMQTTLWPTALCGSLFLIVCDILSRTIIPPYEVPVSLIVGIIGSLSFIILLVRGTKTHG</sequence>
<evidence type="ECO:0000256" key="1">
    <source>
        <dbReference type="ARBA" id="ARBA00004651"/>
    </source>
</evidence>
<dbReference type="Pfam" id="PF01032">
    <property type="entry name" value="FecCD"/>
    <property type="match status" value="1"/>
</dbReference>
<gene>
    <name evidence="8" type="ORF">FA707_05515</name>
</gene>
<dbReference type="Proteomes" id="UP000298615">
    <property type="component" value="Chromosome"/>
</dbReference>
<evidence type="ECO:0000256" key="6">
    <source>
        <dbReference type="ARBA" id="ARBA00022989"/>
    </source>
</evidence>
<keyword evidence="4" id="KW-1003">Cell membrane</keyword>
<evidence type="ECO:0000256" key="5">
    <source>
        <dbReference type="ARBA" id="ARBA00022692"/>
    </source>
</evidence>